<proteinExistence type="predicted"/>
<evidence type="ECO:0000313" key="3">
    <source>
        <dbReference type="EMBL" id="MBB1125883.1"/>
    </source>
</evidence>
<feature type="transmembrane region" description="Helical" evidence="1">
    <location>
        <begin position="82"/>
        <end position="100"/>
    </location>
</feature>
<name>A0A839H980_9GAMM</name>
<feature type="domain" description="HPP transmembrane region" evidence="2">
    <location>
        <begin position="20"/>
        <end position="177"/>
    </location>
</feature>
<gene>
    <name evidence="3" type="ORF">HUK38_06500</name>
</gene>
<keyword evidence="1" id="KW-1133">Transmembrane helix</keyword>
<feature type="transmembrane region" description="Helical" evidence="1">
    <location>
        <begin position="53"/>
        <end position="70"/>
    </location>
</feature>
<dbReference type="PANTHER" id="PTHR33741">
    <property type="entry name" value="TRANSMEMBRANE PROTEIN DDB_G0269096-RELATED"/>
    <property type="match status" value="1"/>
</dbReference>
<feature type="transmembrane region" description="Helical" evidence="1">
    <location>
        <begin position="155"/>
        <end position="173"/>
    </location>
</feature>
<evidence type="ECO:0000313" key="4">
    <source>
        <dbReference type="Proteomes" id="UP000548632"/>
    </source>
</evidence>
<keyword evidence="4" id="KW-1185">Reference proteome</keyword>
<evidence type="ECO:0000256" key="1">
    <source>
        <dbReference type="SAM" id="Phobius"/>
    </source>
</evidence>
<dbReference type="Proteomes" id="UP000548632">
    <property type="component" value="Unassembled WGS sequence"/>
</dbReference>
<dbReference type="RefSeq" id="WP_182583516.1">
    <property type="nucleotide sequence ID" value="NZ_JABVCQ010000011.1"/>
</dbReference>
<dbReference type="EMBL" id="JABVCQ010000011">
    <property type="protein sequence ID" value="MBB1125883.1"/>
    <property type="molecule type" value="Genomic_DNA"/>
</dbReference>
<feature type="transmembrane region" description="Helical" evidence="1">
    <location>
        <begin position="26"/>
        <end position="47"/>
    </location>
</feature>
<keyword evidence="1" id="KW-0472">Membrane</keyword>
<protein>
    <submittedName>
        <fullName evidence="3">HPP family protein</fullName>
    </submittedName>
</protein>
<dbReference type="PANTHER" id="PTHR33741:SF5">
    <property type="entry name" value="TRANSMEMBRANE PROTEIN DDB_G0269096-RELATED"/>
    <property type="match status" value="1"/>
</dbReference>
<accession>A0A839H980</accession>
<dbReference type="InterPro" id="IPR007065">
    <property type="entry name" value="HPP"/>
</dbReference>
<sequence length="328" mass="36126">MQHSRRRWLFDLLGINLTVVSVTEKLISALGGAIGIAAVVLISQALLPNATGTPLLIASMGASAVLLFAVPHGPLSQPWPFIAGHLLSAVIGVSCAQWLGTQWWSAAIAVGLSIGVMHLLRCIHPPGGATALTAVIGGDAIHALGYQFVLLPVGLNVLVLLIIAFAFNGLFRWRRYPAALIPRPPVPVVNTHSHYQPPIIEHAHLVAALSQIDSYIDISEQDLLRIYELATQQVALSHRIAPPIIAVGHYYSNGRFGSDWEVRQVLRIQIDDMTQTQYVSFRRVTGHRRRSDGRLELIDFQRWAAHEVIRDENSWRPVDDECVETNNQ</sequence>
<dbReference type="AlphaFoldDB" id="A0A839H980"/>
<reference evidence="3 4" key="1">
    <citation type="journal article" date="2020" name="Arch. Microbiol.">
        <title>The genome sequence of the giant phototrophic gammaproteobacterium Thiospirillum jenense gives insight into its physiological properties and phylogenetic relationships.</title>
        <authorList>
            <person name="Imhoff J.F."/>
            <person name="Meyer T.E."/>
            <person name="Kyndt J.A."/>
        </authorList>
    </citation>
    <scope>NUCLEOTIDE SEQUENCE [LARGE SCALE GENOMIC DNA]</scope>
    <source>
        <strain evidence="3 4">DSM 216</strain>
    </source>
</reference>
<dbReference type="InterPro" id="IPR058581">
    <property type="entry name" value="TM_HPP"/>
</dbReference>
<comment type="caution">
    <text evidence="3">The sequence shown here is derived from an EMBL/GenBank/DDBJ whole genome shotgun (WGS) entry which is preliminary data.</text>
</comment>
<keyword evidence="1" id="KW-0812">Transmembrane</keyword>
<dbReference type="Pfam" id="PF04982">
    <property type="entry name" value="TM_HPP"/>
    <property type="match status" value="1"/>
</dbReference>
<organism evidence="3 4">
    <name type="scientific">Thiospirillum jenense</name>
    <dbReference type="NCBI Taxonomy" id="1653858"/>
    <lineage>
        <taxon>Bacteria</taxon>
        <taxon>Pseudomonadati</taxon>
        <taxon>Pseudomonadota</taxon>
        <taxon>Gammaproteobacteria</taxon>
        <taxon>Chromatiales</taxon>
        <taxon>Chromatiaceae</taxon>
        <taxon>Thiospirillum</taxon>
    </lineage>
</organism>
<evidence type="ECO:0000259" key="2">
    <source>
        <dbReference type="Pfam" id="PF04982"/>
    </source>
</evidence>